<dbReference type="Pfam" id="PF07883">
    <property type="entry name" value="Cupin_2"/>
    <property type="match status" value="1"/>
</dbReference>
<dbReference type="InterPro" id="IPR014710">
    <property type="entry name" value="RmlC-like_jellyroll"/>
</dbReference>
<accession>A0A556M4T4</accession>
<evidence type="ECO:0000313" key="3">
    <source>
        <dbReference type="Proteomes" id="UP000318733"/>
    </source>
</evidence>
<keyword evidence="3" id="KW-1185">Reference proteome</keyword>
<gene>
    <name evidence="2" type="ORF">FO440_24025</name>
</gene>
<dbReference type="OrthoDB" id="1423961at2"/>
<organism evidence="2 3">
    <name type="scientific">Mucilaginibacter corticis</name>
    <dbReference type="NCBI Taxonomy" id="2597670"/>
    <lineage>
        <taxon>Bacteria</taxon>
        <taxon>Pseudomonadati</taxon>
        <taxon>Bacteroidota</taxon>
        <taxon>Sphingobacteriia</taxon>
        <taxon>Sphingobacteriales</taxon>
        <taxon>Sphingobacteriaceae</taxon>
        <taxon>Mucilaginibacter</taxon>
    </lineage>
</organism>
<dbReference type="PANTHER" id="PTHR36440:SF1">
    <property type="entry name" value="PUTATIVE (AFU_ORTHOLOGUE AFUA_8G07350)-RELATED"/>
    <property type="match status" value="1"/>
</dbReference>
<dbReference type="AlphaFoldDB" id="A0A556M4T4"/>
<dbReference type="Proteomes" id="UP000318733">
    <property type="component" value="Unassembled WGS sequence"/>
</dbReference>
<dbReference type="Gene3D" id="2.60.120.10">
    <property type="entry name" value="Jelly Rolls"/>
    <property type="match status" value="1"/>
</dbReference>
<reference evidence="2 3" key="1">
    <citation type="submission" date="2019-07" db="EMBL/GenBank/DDBJ databases">
        <authorList>
            <person name="Huq M.A."/>
        </authorList>
    </citation>
    <scope>NUCLEOTIDE SEQUENCE [LARGE SCALE GENOMIC DNA]</scope>
    <source>
        <strain evidence="2 3">MAH-19</strain>
    </source>
</reference>
<dbReference type="SUPFAM" id="SSF51182">
    <property type="entry name" value="RmlC-like cupins"/>
    <property type="match status" value="1"/>
</dbReference>
<protein>
    <submittedName>
        <fullName evidence="2">Cupin domain-containing protein</fullName>
    </submittedName>
</protein>
<dbReference type="RefSeq" id="WP_144250872.1">
    <property type="nucleotide sequence ID" value="NZ_VLPK01000009.1"/>
</dbReference>
<evidence type="ECO:0000259" key="1">
    <source>
        <dbReference type="Pfam" id="PF07883"/>
    </source>
</evidence>
<dbReference type="InterPro" id="IPR011051">
    <property type="entry name" value="RmlC_Cupin_sf"/>
</dbReference>
<dbReference type="InterPro" id="IPR053146">
    <property type="entry name" value="QDO-like"/>
</dbReference>
<dbReference type="InterPro" id="IPR013096">
    <property type="entry name" value="Cupin_2"/>
</dbReference>
<dbReference type="PANTHER" id="PTHR36440">
    <property type="entry name" value="PUTATIVE (AFU_ORTHOLOGUE AFUA_8G07350)-RELATED"/>
    <property type="match status" value="1"/>
</dbReference>
<name>A0A556M4T4_9SPHI</name>
<feature type="domain" description="Cupin type-2" evidence="1">
    <location>
        <begin position="49"/>
        <end position="114"/>
    </location>
</feature>
<dbReference type="EMBL" id="VLPK01000009">
    <property type="protein sequence ID" value="TSJ34910.1"/>
    <property type="molecule type" value="Genomic_DNA"/>
</dbReference>
<evidence type="ECO:0000313" key="2">
    <source>
        <dbReference type="EMBL" id="TSJ34910.1"/>
    </source>
</evidence>
<sequence>MNNLFNNTALHVHSETMLERSRWYGPNLMTFLTTTAETNGQFSLIKCVLRKGFEPPLHVHSREDESVVILSGEINYEIGEKTVLAKAGDYVHLPRSVPHTFNLVSDTATFLLLITPGGFEEMFLQFSRPAVTMELPPVPTEKPGPEFFERMEKLNTQLGVTVLPAL</sequence>
<comment type="caution">
    <text evidence="2">The sequence shown here is derived from an EMBL/GenBank/DDBJ whole genome shotgun (WGS) entry which is preliminary data.</text>
</comment>
<proteinExistence type="predicted"/>